<proteinExistence type="predicted"/>
<dbReference type="OrthoDB" id="10462855at2759"/>
<feature type="region of interest" description="Disordered" evidence="1">
    <location>
        <begin position="1"/>
        <end position="32"/>
    </location>
</feature>
<accession>A0A6P4YX18</accession>
<gene>
    <name evidence="3" type="primary">LOC109469239</name>
</gene>
<feature type="region of interest" description="Disordered" evidence="1">
    <location>
        <begin position="60"/>
        <end position="95"/>
    </location>
</feature>
<feature type="region of interest" description="Disordered" evidence="1">
    <location>
        <begin position="182"/>
        <end position="204"/>
    </location>
</feature>
<dbReference type="AlphaFoldDB" id="A0A6P4YX18"/>
<feature type="region of interest" description="Disordered" evidence="1">
    <location>
        <begin position="228"/>
        <end position="282"/>
    </location>
</feature>
<evidence type="ECO:0000313" key="2">
    <source>
        <dbReference type="Proteomes" id="UP000515135"/>
    </source>
</evidence>
<dbReference type="GeneID" id="109469239"/>
<reference evidence="3" key="1">
    <citation type="submission" date="2025-08" db="UniProtKB">
        <authorList>
            <consortium name="RefSeq"/>
        </authorList>
    </citation>
    <scope>IDENTIFICATION</scope>
    <source>
        <tissue evidence="3">Gonad</tissue>
    </source>
</reference>
<protein>
    <submittedName>
        <fullName evidence="3">Uncharacterized protein LOC109469239</fullName>
    </submittedName>
</protein>
<keyword evidence="2" id="KW-1185">Reference proteome</keyword>
<dbReference type="Proteomes" id="UP000515135">
    <property type="component" value="Unplaced"/>
</dbReference>
<feature type="compositionally biased region" description="Polar residues" evidence="1">
    <location>
        <begin position="228"/>
        <end position="274"/>
    </location>
</feature>
<dbReference type="KEGG" id="bbel:109469239"/>
<evidence type="ECO:0000313" key="3">
    <source>
        <dbReference type="RefSeq" id="XP_019623307.1"/>
    </source>
</evidence>
<name>A0A6P4YX18_BRABE</name>
<evidence type="ECO:0000256" key="1">
    <source>
        <dbReference type="SAM" id="MobiDB-lite"/>
    </source>
</evidence>
<dbReference type="RefSeq" id="XP_019623307.1">
    <property type="nucleotide sequence ID" value="XM_019767748.1"/>
</dbReference>
<sequence>MASGESQTIIESNTNTTPTLATNDNVQTTKGQSQAITQSLDIGNLLHDALLAALQPNPMYVGAKSPPKDPASTEIASGHDQTEQGQGQSQARPEASDMINPMCDALLAALQANPMYVGVNTLSKDPASTEIASGYDQIGQGQSQTNTVQSLDIRNLLRDALFSLLQSNPMYVDVKTLPKDPASADLASGHDQTGQGQSQDLTQSFNIGNLPRDALLAALQPNLMYESAKTSPKDQTSTEIASGHDQTGQGQYQSLIKPDSNTTGAEMANGSETGQGLVPGHQ</sequence>
<organism evidence="2 3">
    <name type="scientific">Branchiostoma belcheri</name>
    <name type="common">Amphioxus</name>
    <dbReference type="NCBI Taxonomy" id="7741"/>
    <lineage>
        <taxon>Eukaryota</taxon>
        <taxon>Metazoa</taxon>
        <taxon>Chordata</taxon>
        <taxon>Cephalochordata</taxon>
        <taxon>Leptocardii</taxon>
        <taxon>Amphioxiformes</taxon>
        <taxon>Branchiostomatidae</taxon>
        <taxon>Branchiostoma</taxon>
    </lineage>
</organism>
<feature type="compositionally biased region" description="Polar residues" evidence="1">
    <location>
        <begin position="190"/>
        <end position="204"/>
    </location>
</feature>